<dbReference type="Proteomes" id="UP001590950">
    <property type="component" value="Unassembled WGS sequence"/>
</dbReference>
<reference evidence="1 2" key="1">
    <citation type="submission" date="2024-09" db="EMBL/GenBank/DDBJ databases">
        <title>Rethinking Asexuality: The Enigmatic Case of Functional Sexual Genes in Lepraria (Stereocaulaceae).</title>
        <authorList>
            <person name="Doellman M."/>
            <person name="Sun Y."/>
            <person name="Barcenas-Pena A."/>
            <person name="Lumbsch H.T."/>
            <person name="Grewe F."/>
        </authorList>
    </citation>
    <scope>NUCLEOTIDE SEQUENCE [LARGE SCALE GENOMIC DNA]</scope>
    <source>
        <strain evidence="1 2">Mercado 3170</strain>
    </source>
</reference>
<proteinExistence type="predicted"/>
<comment type="caution">
    <text evidence="1">The sequence shown here is derived from an EMBL/GenBank/DDBJ whole genome shotgun (WGS) entry which is preliminary data.</text>
</comment>
<dbReference type="EMBL" id="JBEFKJ010000016">
    <property type="protein sequence ID" value="KAL2041797.1"/>
    <property type="molecule type" value="Genomic_DNA"/>
</dbReference>
<sequence length="159" mass="18507">MIMASCGQLDVLPLELRLQIYSYILGADHDPLFTWRFEKLPEPRKGDLPVLSVGLFRDENCHAHRRRQAEVDKERTRSVQWHDPVEEAFLIALRWAGHYRRRRQRIANIIYELTGELRTPNKVSSHLSALQLVKPALEPSITHVYLPRPGSPTRLALQR</sequence>
<name>A0ABR4A7B3_9LECA</name>
<evidence type="ECO:0000313" key="2">
    <source>
        <dbReference type="Proteomes" id="UP001590950"/>
    </source>
</evidence>
<organism evidence="1 2">
    <name type="scientific">Stereocaulon virgatum</name>
    <dbReference type="NCBI Taxonomy" id="373712"/>
    <lineage>
        <taxon>Eukaryota</taxon>
        <taxon>Fungi</taxon>
        <taxon>Dikarya</taxon>
        <taxon>Ascomycota</taxon>
        <taxon>Pezizomycotina</taxon>
        <taxon>Lecanoromycetes</taxon>
        <taxon>OSLEUM clade</taxon>
        <taxon>Lecanoromycetidae</taxon>
        <taxon>Lecanorales</taxon>
        <taxon>Lecanorineae</taxon>
        <taxon>Stereocaulaceae</taxon>
        <taxon>Stereocaulon</taxon>
    </lineage>
</organism>
<evidence type="ECO:0000313" key="1">
    <source>
        <dbReference type="EMBL" id="KAL2041797.1"/>
    </source>
</evidence>
<gene>
    <name evidence="1" type="ORF">N7G274_005581</name>
</gene>
<keyword evidence="2" id="KW-1185">Reference proteome</keyword>
<accession>A0ABR4A7B3</accession>
<protein>
    <submittedName>
        <fullName evidence="1">Uncharacterized protein</fullName>
    </submittedName>
</protein>